<accession>A0AB34GD41</accession>
<organism evidence="2 3">
    <name type="scientific">Eschrichtius robustus</name>
    <name type="common">California gray whale</name>
    <name type="synonym">Eschrichtius gibbosus</name>
    <dbReference type="NCBI Taxonomy" id="9764"/>
    <lineage>
        <taxon>Eukaryota</taxon>
        <taxon>Metazoa</taxon>
        <taxon>Chordata</taxon>
        <taxon>Craniata</taxon>
        <taxon>Vertebrata</taxon>
        <taxon>Euteleostomi</taxon>
        <taxon>Mammalia</taxon>
        <taxon>Eutheria</taxon>
        <taxon>Laurasiatheria</taxon>
        <taxon>Artiodactyla</taxon>
        <taxon>Whippomorpha</taxon>
        <taxon>Cetacea</taxon>
        <taxon>Mysticeti</taxon>
        <taxon>Eschrichtiidae</taxon>
        <taxon>Eschrichtius</taxon>
    </lineage>
</organism>
<feature type="compositionally biased region" description="Basic residues" evidence="1">
    <location>
        <begin position="189"/>
        <end position="198"/>
    </location>
</feature>
<evidence type="ECO:0000313" key="2">
    <source>
        <dbReference type="EMBL" id="KAJ8777851.1"/>
    </source>
</evidence>
<name>A0AB34GD41_ESCRO</name>
<proteinExistence type="predicted"/>
<sequence length="198" mass="21063">MEARAARRAHSARAVLAGGGAATGRGPGPGPGAAGVVGGARGWDAQGAPWRRRWRRRRRPRGHELASRRGEPVEPGGRAEAAAQAERRPQPEPERRAPTMAAQGEPGYLAAQSDPGSNSERSTDSPMPGSEDDLVAGAPLHSPEWSEERFRVDRKKLEAMLQGRHPPRVLGLPGCARDSFPDIPAPRPGARRSGPKPT</sequence>
<evidence type="ECO:0000313" key="3">
    <source>
        <dbReference type="Proteomes" id="UP001159641"/>
    </source>
</evidence>
<dbReference type="Proteomes" id="UP001159641">
    <property type="component" value="Unassembled WGS sequence"/>
</dbReference>
<feature type="region of interest" description="Disordered" evidence="1">
    <location>
        <begin position="1"/>
        <end position="149"/>
    </location>
</feature>
<evidence type="ECO:0008006" key="4">
    <source>
        <dbReference type="Google" id="ProtNLM"/>
    </source>
</evidence>
<dbReference type="AlphaFoldDB" id="A0AB34GD41"/>
<dbReference type="EMBL" id="JAIQCJ010002285">
    <property type="protein sequence ID" value="KAJ8777851.1"/>
    <property type="molecule type" value="Genomic_DNA"/>
</dbReference>
<feature type="compositionally biased region" description="Basic residues" evidence="1">
    <location>
        <begin position="50"/>
        <end position="61"/>
    </location>
</feature>
<feature type="compositionally biased region" description="Low complexity" evidence="1">
    <location>
        <begin position="74"/>
        <end position="84"/>
    </location>
</feature>
<feature type="compositionally biased region" description="Basic and acidic residues" evidence="1">
    <location>
        <begin position="62"/>
        <end position="72"/>
    </location>
</feature>
<comment type="caution">
    <text evidence="2">The sequence shown here is derived from an EMBL/GenBank/DDBJ whole genome shotgun (WGS) entry which is preliminary data.</text>
</comment>
<feature type="compositionally biased region" description="Gly residues" evidence="1">
    <location>
        <begin position="17"/>
        <end position="41"/>
    </location>
</feature>
<feature type="compositionally biased region" description="Basic and acidic residues" evidence="1">
    <location>
        <begin position="85"/>
        <end position="97"/>
    </location>
</feature>
<keyword evidence="3" id="KW-1185">Reference proteome</keyword>
<protein>
    <recommendedName>
        <fullName evidence="4">Protein bicaudal C 1</fullName>
    </recommendedName>
</protein>
<feature type="region of interest" description="Disordered" evidence="1">
    <location>
        <begin position="165"/>
        <end position="198"/>
    </location>
</feature>
<reference evidence="2 3" key="1">
    <citation type="submission" date="2022-11" db="EMBL/GenBank/DDBJ databases">
        <title>Whole genome sequence of Eschrichtius robustus ER-17-0199.</title>
        <authorList>
            <person name="Bruniche-Olsen A."/>
            <person name="Black A.N."/>
            <person name="Fields C.J."/>
            <person name="Walden K."/>
            <person name="Dewoody J.A."/>
        </authorList>
    </citation>
    <scope>NUCLEOTIDE SEQUENCE [LARGE SCALE GENOMIC DNA]</scope>
    <source>
        <strain evidence="2">ER-17-0199</strain>
        <tissue evidence="2">Blubber</tissue>
    </source>
</reference>
<evidence type="ECO:0000256" key="1">
    <source>
        <dbReference type="SAM" id="MobiDB-lite"/>
    </source>
</evidence>
<gene>
    <name evidence="2" type="ORF">J1605_014108</name>
</gene>
<feature type="compositionally biased region" description="Basic residues" evidence="1">
    <location>
        <begin position="1"/>
        <end position="11"/>
    </location>
</feature>